<reference evidence="4 5" key="1">
    <citation type="submission" date="2019-03" db="EMBL/GenBank/DDBJ databases">
        <title>Genomic Encyclopedia of Type Strains, Phase IV (KMG-IV): sequencing the most valuable type-strain genomes for metagenomic binning, comparative biology and taxonomic classification.</title>
        <authorList>
            <person name="Goeker M."/>
        </authorList>
    </citation>
    <scope>NUCLEOTIDE SEQUENCE [LARGE SCALE GENOMIC DNA]</scope>
    <source>
        <strain evidence="4 5">DSM 18555</strain>
    </source>
</reference>
<comment type="caution">
    <text evidence="4">The sequence shown here is derived from an EMBL/GenBank/DDBJ whole genome shotgun (WGS) entry which is preliminary data.</text>
</comment>
<dbReference type="OrthoDB" id="9803111at2"/>
<feature type="transmembrane region" description="Helical" evidence="2">
    <location>
        <begin position="46"/>
        <end position="67"/>
    </location>
</feature>
<accession>A0A4R6G891</accession>
<evidence type="ECO:0000256" key="2">
    <source>
        <dbReference type="SAM" id="Phobius"/>
    </source>
</evidence>
<dbReference type="Gene3D" id="3.40.50.720">
    <property type="entry name" value="NAD(P)-binding Rossmann-like Domain"/>
    <property type="match status" value="2"/>
</dbReference>
<dbReference type="PANTHER" id="PTHR43318:SF1">
    <property type="entry name" value="POLYSACCHARIDE BIOSYNTHESIS PROTEIN EPSC-RELATED"/>
    <property type="match status" value="1"/>
</dbReference>
<keyword evidence="2" id="KW-0812">Transmembrane</keyword>
<dbReference type="Pfam" id="PF02719">
    <property type="entry name" value="Polysacc_synt_2"/>
    <property type="match status" value="1"/>
</dbReference>
<feature type="transmembrane region" description="Helical" evidence="2">
    <location>
        <begin position="112"/>
        <end position="129"/>
    </location>
</feature>
<keyword evidence="2" id="KW-0472">Membrane</keyword>
<organism evidence="4 5">
    <name type="scientific">Herminiimonas fonticola</name>
    <dbReference type="NCBI Taxonomy" id="303380"/>
    <lineage>
        <taxon>Bacteria</taxon>
        <taxon>Pseudomonadati</taxon>
        <taxon>Pseudomonadota</taxon>
        <taxon>Betaproteobacteria</taxon>
        <taxon>Burkholderiales</taxon>
        <taxon>Oxalobacteraceae</taxon>
        <taxon>Herminiimonas</taxon>
    </lineage>
</organism>
<keyword evidence="2" id="KW-1133">Transmembrane helix</keyword>
<dbReference type="InterPro" id="IPR036291">
    <property type="entry name" value="NAD(P)-bd_dom_sf"/>
</dbReference>
<evidence type="ECO:0000313" key="5">
    <source>
        <dbReference type="Proteomes" id="UP000294737"/>
    </source>
</evidence>
<gene>
    <name evidence="4" type="ORF">EV677_2095</name>
</gene>
<dbReference type="CDD" id="cd05237">
    <property type="entry name" value="UDP_invert_4-6DH_SDR_e"/>
    <property type="match status" value="1"/>
</dbReference>
<protein>
    <submittedName>
        <fullName evidence="4">FlaA1/EpsC-like NDP-sugar epimerase</fullName>
    </submittedName>
</protein>
<evidence type="ECO:0000259" key="3">
    <source>
        <dbReference type="Pfam" id="PF02719"/>
    </source>
</evidence>
<evidence type="ECO:0000313" key="4">
    <source>
        <dbReference type="EMBL" id="TDN90024.1"/>
    </source>
</evidence>
<comment type="similarity">
    <text evidence="1">Belongs to the polysaccharide synthase family.</text>
</comment>
<feature type="transmembrane region" description="Helical" evidence="2">
    <location>
        <begin position="14"/>
        <end position="34"/>
    </location>
</feature>
<feature type="domain" description="Polysaccharide biosynthesis protein CapD-like" evidence="3">
    <location>
        <begin position="282"/>
        <end position="576"/>
    </location>
</feature>
<dbReference type="InterPro" id="IPR051203">
    <property type="entry name" value="Polysaccharide_Synthase-Rel"/>
</dbReference>
<proteinExistence type="inferred from homology"/>
<dbReference type="SUPFAM" id="SSF51735">
    <property type="entry name" value="NAD(P)-binding Rossmann-fold domains"/>
    <property type="match status" value="2"/>
</dbReference>
<dbReference type="InterPro" id="IPR003869">
    <property type="entry name" value="Polysac_CapD-like"/>
</dbReference>
<dbReference type="RefSeq" id="WP_112992095.1">
    <property type="nucleotide sequence ID" value="NZ_PTLZ01000002.1"/>
</dbReference>
<dbReference type="Proteomes" id="UP000294737">
    <property type="component" value="Unassembled WGS sequence"/>
</dbReference>
<dbReference type="EMBL" id="SNWF01000005">
    <property type="protein sequence ID" value="TDN90024.1"/>
    <property type="molecule type" value="Genomic_DNA"/>
</dbReference>
<sequence>MKPFLELPRFQKQLIAATADLLLLPLTFYLAVLLRYDSSTPQLFQMYFWMIVAAPLISIPIFLKLGLYRAVIRFIDQKIVYVVVLGVTLSVICLAALATFTHTVTLSRGVFGIYWVSAILYVVASRFMARGYLLRTNDKSGAIRVAIYGAGHSGMQLASALRAGSAYLPVALLDDKKELQGATIAGVKVWAPDCLPKLVADKQVQEILLAMPSLRKAEQKIILERLEPLKVKIKVTPPIASLVNGELRVQDIRDIEIEDLLGRDTVEPDAQLLTTCITGKTVLVSGAGGSIGSELCRQIIRLSPKRLLLLDISEFALYSIEQDLREIEQAHHDKVELLPFLGSVLDAEKCERILRTFAVDTIYHAAAYKHVPLVEHNPIQGIRNNAFGTMMLAQAAIAAEVACFVLISTDKAVRPTNVMGTTKRLSELILQGLSRTQKQTRFCMVRFGNVLGSSGSVVPLFRKQIMAGGPITLTHPEITRYFMTIPEAAQLVLQAGAMGEGGDVFVLDMGEPVKILDLATRMVHLSGLEVRSASDESSDAIEIRHVGLRPGEKLYEELLIGSNVEGTQHPLIMRAQENEIPWAELQTLLSKLQQACEQFDYAQVRAMLQQIVSEYAPQCGIEDLLWLEKNGACSAGDNLSRQLESDTPIVKPGLRQVSP</sequence>
<dbReference type="AlphaFoldDB" id="A0A4R6G891"/>
<name>A0A4R6G891_9BURK</name>
<keyword evidence="5" id="KW-1185">Reference proteome</keyword>
<feature type="transmembrane region" description="Helical" evidence="2">
    <location>
        <begin position="79"/>
        <end position="100"/>
    </location>
</feature>
<dbReference type="PANTHER" id="PTHR43318">
    <property type="entry name" value="UDP-N-ACETYLGLUCOSAMINE 4,6-DEHYDRATASE"/>
    <property type="match status" value="1"/>
</dbReference>
<dbReference type="Pfam" id="PF13727">
    <property type="entry name" value="CoA_binding_3"/>
    <property type="match status" value="1"/>
</dbReference>
<evidence type="ECO:0000256" key="1">
    <source>
        <dbReference type="ARBA" id="ARBA00007430"/>
    </source>
</evidence>